<dbReference type="InterPro" id="IPR025836">
    <property type="entry name" value="Zn_knuckle_CX2CX4HX4C"/>
</dbReference>
<dbReference type="EMBL" id="VAHF01000006">
    <property type="protein sequence ID" value="TXG59653.1"/>
    <property type="molecule type" value="Genomic_DNA"/>
</dbReference>
<name>A0A5C7HRG8_9ROSI</name>
<evidence type="ECO:0000256" key="1">
    <source>
        <dbReference type="SAM" id="MobiDB-lite"/>
    </source>
</evidence>
<dbReference type="PANTHER" id="PTHR31286">
    <property type="entry name" value="GLYCINE-RICH CELL WALL STRUCTURAL PROTEIN 1.8-LIKE"/>
    <property type="match status" value="1"/>
</dbReference>
<feature type="compositionally biased region" description="Basic and acidic residues" evidence="1">
    <location>
        <begin position="453"/>
        <end position="474"/>
    </location>
</feature>
<evidence type="ECO:0000313" key="5">
    <source>
        <dbReference type="Proteomes" id="UP000323000"/>
    </source>
</evidence>
<comment type="caution">
    <text evidence="4">The sequence shown here is derived from an EMBL/GenBank/DDBJ whole genome shotgun (WGS) entry which is preliminary data.</text>
</comment>
<feature type="domain" description="DUF4283" evidence="2">
    <location>
        <begin position="53"/>
        <end position="128"/>
    </location>
</feature>
<protein>
    <recommendedName>
        <fullName evidence="6">DUF4283 domain-containing protein</fullName>
    </recommendedName>
</protein>
<reference evidence="5" key="1">
    <citation type="journal article" date="2019" name="Gigascience">
        <title>De novo genome assembly of the endangered Acer yangbiense, a plant species with extremely small populations endemic to Yunnan Province, China.</title>
        <authorList>
            <person name="Yang J."/>
            <person name="Wariss H.M."/>
            <person name="Tao L."/>
            <person name="Zhang R."/>
            <person name="Yun Q."/>
            <person name="Hollingsworth P."/>
            <person name="Dao Z."/>
            <person name="Luo G."/>
            <person name="Guo H."/>
            <person name="Ma Y."/>
            <person name="Sun W."/>
        </authorList>
    </citation>
    <scope>NUCLEOTIDE SEQUENCE [LARGE SCALE GENOMIC DNA]</scope>
    <source>
        <strain evidence="5">cv. Malutang</strain>
    </source>
</reference>
<dbReference type="InterPro" id="IPR040256">
    <property type="entry name" value="At4g02000-like"/>
</dbReference>
<evidence type="ECO:0000259" key="2">
    <source>
        <dbReference type="Pfam" id="PF14111"/>
    </source>
</evidence>
<accession>A0A5C7HRG8</accession>
<dbReference type="AlphaFoldDB" id="A0A5C7HRG8"/>
<proteinExistence type="predicted"/>
<keyword evidence="5" id="KW-1185">Reference proteome</keyword>
<gene>
    <name evidence="4" type="ORF">EZV62_014226</name>
</gene>
<dbReference type="PANTHER" id="PTHR31286:SF167">
    <property type="entry name" value="OS09G0268800 PROTEIN"/>
    <property type="match status" value="1"/>
</dbReference>
<evidence type="ECO:0000259" key="3">
    <source>
        <dbReference type="Pfam" id="PF14392"/>
    </source>
</evidence>
<dbReference type="Proteomes" id="UP000323000">
    <property type="component" value="Chromosome 6"/>
</dbReference>
<organism evidence="4 5">
    <name type="scientific">Acer yangbiense</name>
    <dbReference type="NCBI Taxonomy" id="1000413"/>
    <lineage>
        <taxon>Eukaryota</taxon>
        <taxon>Viridiplantae</taxon>
        <taxon>Streptophyta</taxon>
        <taxon>Embryophyta</taxon>
        <taxon>Tracheophyta</taxon>
        <taxon>Spermatophyta</taxon>
        <taxon>Magnoliopsida</taxon>
        <taxon>eudicotyledons</taxon>
        <taxon>Gunneridae</taxon>
        <taxon>Pentapetalae</taxon>
        <taxon>rosids</taxon>
        <taxon>malvids</taxon>
        <taxon>Sapindales</taxon>
        <taxon>Sapindaceae</taxon>
        <taxon>Hippocastanoideae</taxon>
        <taxon>Acereae</taxon>
        <taxon>Acer</taxon>
    </lineage>
</organism>
<feature type="compositionally biased region" description="Basic and acidic residues" evidence="1">
    <location>
        <begin position="417"/>
        <end position="427"/>
    </location>
</feature>
<feature type="region of interest" description="Disordered" evidence="1">
    <location>
        <begin position="417"/>
        <end position="482"/>
    </location>
</feature>
<feature type="domain" description="Zinc knuckle CX2CX4HX4C" evidence="3">
    <location>
        <begin position="195"/>
        <end position="242"/>
    </location>
</feature>
<evidence type="ECO:0000313" key="4">
    <source>
        <dbReference type="EMBL" id="TXG59653.1"/>
    </source>
</evidence>
<dbReference type="InterPro" id="IPR025558">
    <property type="entry name" value="DUF4283"/>
</dbReference>
<dbReference type="Pfam" id="PF14392">
    <property type="entry name" value="zf-CCHC_4"/>
    <property type="match status" value="1"/>
</dbReference>
<sequence length="549" mass="60992">MVSKGGSLGDFCKWFCGVMDSTDIACLCESLSHTDIDGPVQILKANLKVEAVQRMSLCLIGKIMSCKAVNRGAFMRVIGRIWQVSRGFEVESVSGNMFSFHFQNEDDRQRVIWGSPWHFDDALLVLEKPVGKGLIESLKFNLAEFWIQIHQIPIICMSRKIGWFLGGLIGEVLEVDGGNTGEARGKFMRVRVRLEINKPLKRCLRVDIMGDGAKSLMILRYERLRSHCLKCGMVDHRMAECLVDEPIPVINGVAQPNFGIWMRASPPNYMNNTELREDIQKSIHHQQGLATGKGGSRSGKITEIHPMEEDRSNLGEQGKLVNKNSKSINVVIMDPKSDPNIDSGPDLCPSEISNVELVKECHGLEVENQVGSKTGPRIEISVLVQMKGKKKVVGAVGSVQKGEKKGRNWVRKVRSTEFGERVAKKDPATPPAKRKIGGDATEEDGNAARRKSTKIENHSSARMDDSRCEGREDSFQGTESQVVNQRSSVEMGCILGDDKDAQIVTVHRDNVAVFGGRCNANSASFVTRVALQGHYWPHIVHVFKWSLCL</sequence>
<dbReference type="OrthoDB" id="2219495at2759"/>
<evidence type="ECO:0008006" key="6">
    <source>
        <dbReference type="Google" id="ProtNLM"/>
    </source>
</evidence>
<dbReference type="Pfam" id="PF14111">
    <property type="entry name" value="DUF4283"/>
    <property type="match status" value="1"/>
</dbReference>